<gene>
    <name evidence="3" type="ORF">QPX42_05600</name>
</gene>
<feature type="region of interest" description="Disordered" evidence="1">
    <location>
        <begin position="769"/>
        <end position="846"/>
    </location>
</feature>
<dbReference type="InterPro" id="IPR022435">
    <property type="entry name" value="Surface-anchored_actinobac"/>
</dbReference>
<feature type="chain" id="PRO_5042975138" evidence="2">
    <location>
        <begin position="34"/>
        <end position="894"/>
    </location>
</feature>
<evidence type="ECO:0000313" key="4">
    <source>
        <dbReference type="Proteomes" id="UP001224412"/>
    </source>
</evidence>
<accession>A0AAP4F5E7</accession>
<comment type="caution">
    <text evidence="3">The sequence shown here is derived from an EMBL/GenBank/DDBJ whole genome shotgun (WGS) entry which is preliminary data.</text>
</comment>
<feature type="compositionally biased region" description="Low complexity" evidence="1">
    <location>
        <begin position="543"/>
        <end position="554"/>
    </location>
</feature>
<feature type="compositionally biased region" description="Polar residues" evidence="1">
    <location>
        <begin position="522"/>
        <end position="542"/>
    </location>
</feature>
<dbReference type="NCBIfam" id="NF038134">
    <property type="entry name" value="choice_anch_M"/>
    <property type="match status" value="2"/>
</dbReference>
<sequence>MASQLRRSRATGRRSRNIRLAVAVTAALSTTFAGLPAATAGPDDGKKILTREHIDAPYTVRDEAGVFDLYAHNNEGAHKFSESAVWIGKGYNSDGADKKQQYQFTVADNERLSYLGTPGDTYVYSPETPLGGRQDPAWLGYGAEKDLNVDDMLNGRVSLDLLSVDGPGEVEQLQYRSGQAIDVLRLLGTSASSPRSISIEPGEHNHIGTVFTKPGRYELKFQTSGLRKDGTYVASEPRTMVIQAGGQQPKSEATKPLQERYNQARTANLAEANYRLSVAKKADPTVDGDDKLSTISFDAGNPELSGTVTLFVDGYFLTDLEVENGKASWDELLSAQESNIQAVFTPDDETSAHWISAPLAYSAGQAGVETTSDNHAEQLPKGNNLRTFNFPAPNTAVTNDEVTVKYVPGANGVGEIVVEAKDPKLQGLITGGIYENEAWLEKGTADRELAGTFQDGKGTLRFGEEYLPENALLKIDVIPHAGFGRKAASGIVTDKFNAGTSAEATFRLGEIDGSLEPELQRPGQTGQDDSGTENSGAQNPGAEQQEPPKNNEQQGSDEQAGHPVCEDKVLLNRGHVDILGRRTKDGLDIALKDDTRLAADKSVERSLEDVVFVIRDNAKRKRPEQLSDEKYNFIGEKGSEFYYLPQAQDKAVLWPGYNTEAIPVQDEFDGPVSLNLVPRETPENSSWGVFIDKGSFGGDHEILADSTKQDYSIESHYSAHTHVHWAFSHPGIYTFDASYSGKTKDGTELKSDSHELVVTVGEEALETCKTAPAPKPDQPDQPDQPNQPSNPNQPSKPNPPSQPGTPGKPETPEKPEKPGAPESGKKPESPKDPDKQSTPGSSSPKGFFSNFNPVHLLAPVLGIVFIARMVALLAELQPQIANFFTSKMPNFPGK</sequence>
<feature type="region of interest" description="Disordered" evidence="1">
    <location>
        <begin position="513"/>
        <end position="567"/>
    </location>
</feature>
<name>A0AAP4F5E7_9CORY</name>
<dbReference type="EMBL" id="JASNVH010000007">
    <property type="protein sequence ID" value="MDK4307019.1"/>
    <property type="molecule type" value="Genomic_DNA"/>
</dbReference>
<evidence type="ECO:0000313" key="3">
    <source>
        <dbReference type="EMBL" id="MDK4307019.1"/>
    </source>
</evidence>
<reference evidence="3" key="1">
    <citation type="submission" date="2023-05" db="EMBL/GenBank/DDBJ databases">
        <title>Metabolic capabilities are highly conserved among human nasal-associated Corynebacterium species in pangenomic analyses.</title>
        <authorList>
            <person name="Tran T.H."/>
            <person name="Roberts A.Q."/>
            <person name="Escapa I.F."/>
            <person name="Gao W."/>
            <person name="Conlan S."/>
            <person name="Kong H."/>
            <person name="Segre J.A."/>
            <person name="Kelly M.S."/>
            <person name="Lemon K.P."/>
        </authorList>
    </citation>
    <scope>NUCLEOTIDE SEQUENCE</scope>
    <source>
        <strain evidence="3">KPL2773</strain>
    </source>
</reference>
<protein>
    <submittedName>
        <fullName evidence="3">Choice-of-anchor M domain-containing protein</fullName>
    </submittedName>
</protein>
<feature type="signal peptide" evidence="2">
    <location>
        <begin position="1"/>
        <end position="33"/>
    </location>
</feature>
<evidence type="ECO:0000256" key="2">
    <source>
        <dbReference type="SAM" id="SignalP"/>
    </source>
</evidence>
<dbReference type="RefSeq" id="WP_284599286.1">
    <property type="nucleotide sequence ID" value="NZ_JASNVH010000007.1"/>
</dbReference>
<dbReference type="AlphaFoldDB" id="A0AAP4F5E7"/>
<feature type="compositionally biased region" description="Basic and acidic residues" evidence="1">
    <location>
        <begin position="810"/>
        <end position="835"/>
    </location>
</feature>
<keyword evidence="2" id="KW-0732">Signal</keyword>
<dbReference type="NCBIfam" id="TIGR03769">
    <property type="entry name" value="P_ac_wall_RPT"/>
    <property type="match status" value="2"/>
</dbReference>
<dbReference type="Proteomes" id="UP001224412">
    <property type="component" value="Unassembled WGS sequence"/>
</dbReference>
<organism evidence="3 4">
    <name type="scientific">Corynebacterium pseudodiphtheriticum</name>
    <dbReference type="NCBI Taxonomy" id="37637"/>
    <lineage>
        <taxon>Bacteria</taxon>
        <taxon>Bacillati</taxon>
        <taxon>Actinomycetota</taxon>
        <taxon>Actinomycetes</taxon>
        <taxon>Mycobacteriales</taxon>
        <taxon>Corynebacteriaceae</taxon>
        <taxon>Corynebacterium</taxon>
    </lineage>
</organism>
<proteinExistence type="predicted"/>
<feature type="compositionally biased region" description="Polar residues" evidence="1">
    <location>
        <begin position="836"/>
        <end position="846"/>
    </location>
</feature>
<evidence type="ECO:0000256" key="1">
    <source>
        <dbReference type="SAM" id="MobiDB-lite"/>
    </source>
</evidence>
<feature type="compositionally biased region" description="Pro residues" evidence="1">
    <location>
        <begin position="794"/>
        <end position="803"/>
    </location>
</feature>
<feature type="compositionally biased region" description="Low complexity" evidence="1">
    <location>
        <begin position="781"/>
        <end position="793"/>
    </location>
</feature>